<evidence type="ECO:0000313" key="2">
    <source>
        <dbReference type="EMBL" id="MCG2589522.1"/>
    </source>
</evidence>
<proteinExistence type="predicted"/>
<sequence length="249" mass="29181">MDVLFIDTNAIRNDGVNSFFGNIEELERIQSHVQIAIPKIVIEEIKVQKRSQLVADLSRFKGNYFTGALEIDTSEYLEEMLEQKINQLYEECLDELEHIELDFDLTQYFDDMTERAIHNNAPFNKKNDKGYKDSLIFYTVIEYIQQNPNDEIFVLTNDSRLEEAFSKQEGVNVIGEVDEYYEYRKGYFSDEYFIGRLREDLGVDEGLSIEILDANINEDDDWIVSVEIDGAEHTLVVDFYSKEIIEHDY</sequence>
<evidence type="ECO:0000313" key="3">
    <source>
        <dbReference type="Proteomes" id="UP001165366"/>
    </source>
</evidence>
<dbReference type="InterPro" id="IPR032557">
    <property type="entry name" value="DUF4935"/>
</dbReference>
<comment type="caution">
    <text evidence="2">The sequence shown here is derived from an EMBL/GenBank/DDBJ whole genome shotgun (WGS) entry which is preliminary data.</text>
</comment>
<dbReference type="Pfam" id="PF16289">
    <property type="entry name" value="PIN_12"/>
    <property type="match status" value="1"/>
</dbReference>
<dbReference type="EMBL" id="JAKLWS010000017">
    <property type="protein sequence ID" value="MCG2589522.1"/>
    <property type="molecule type" value="Genomic_DNA"/>
</dbReference>
<reference evidence="2" key="2">
    <citation type="submission" date="2024-05" db="EMBL/GenBank/DDBJ databases">
        <title>Rhodohalobacter halophilus gen. nov., sp. nov., a moderately halophilic member of the family Balneolaceae.</title>
        <authorList>
            <person name="Xia J."/>
        </authorList>
    </citation>
    <scope>NUCLEOTIDE SEQUENCE</scope>
    <source>
        <strain evidence="2">WB101</strain>
    </source>
</reference>
<accession>A0ABS9KFG3</accession>
<keyword evidence="3" id="KW-1185">Reference proteome</keyword>
<gene>
    <name evidence="2" type="ORF">L6773_13160</name>
</gene>
<dbReference type="Gene3D" id="3.40.50.1010">
    <property type="entry name" value="5'-nuclease"/>
    <property type="match status" value="1"/>
</dbReference>
<organism evidence="2 3">
    <name type="scientific">Rhodohalobacter sulfatireducens</name>
    <dbReference type="NCBI Taxonomy" id="2911366"/>
    <lineage>
        <taxon>Bacteria</taxon>
        <taxon>Pseudomonadati</taxon>
        <taxon>Balneolota</taxon>
        <taxon>Balneolia</taxon>
        <taxon>Balneolales</taxon>
        <taxon>Balneolaceae</taxon>
        <taxon>Rhodohalobacter</taxon>
    </lineage>
</organism>
<feature type="domain" description="DUF4935" evidence="1">
    <location>
        <begin position="4"/>
        <end position="158"/>
    </location>
</feature>
<reference evidence="2" key="1">
    <citation type="submission" date="2022-01" db="EMBL/GenBank/DDBJ databases">
        <authorList>
            <person name="Wang Y."/>
        </authorList>
    </citation>
    <scope>NUCLEOTIDE SEQUENCE</scope>
    <source>
        <strain evidence="2">WB101</strain>
    </source>
</reference>
<dbReference type="Proteomes" id="UP001165366">
    <property type="component" value="Unassembled WGS sequence"/>
</dbReference>
<name>A0ABS9KFG3_9BACT</name>
<protein>
    <submittedName>
        <fullName evidence="2">PIN domain-containing protein</fullName>
    </submittedName>
</protein>
<evidence type="ECO:0000259" key="1">
    <source>
        <dbReference type="Pfam" id="PF16289"/>
    </source>
</evidence>
<dbReference type="RefSeq" id="WP_237854882.1">
    <property type="nucleotide sequence ID" value="NZ_JAKLWS010000017.1"/>
</dbReference>